<dbReference type="PANTHER" id="PTHR44936">
    <property type="entry name" value="SENSOR PROTEIN CREC"/>
    <property type="match status" value="1"/>
</dbReference>
<dbReference type="EMBL" id="JAPDDT010000001">
    <property type="protein sequence ID" value="MCW1921654.1"/>
    <property type="molecule type" value="Genomic_DNA"/>
</dbReference>
<dbReference type="SUPFAM" id="SSF55874">
    <property type="entry name" value="ATPase domain of HSP90 chaperone/DNA topoisomerase II/histidine kinase"/>
    <property type="match status" value="1"/>
</dbReference>
<dbReference type="InterPro" id="IPR004358">
    <property type="entry name" value="Sig_transdc_His_kin-like_C"/>
</dbReference>
<evidence type="ECO:0000256" key="5">
    <source>
        <dbReference type="ARBA" id="ARBA00022519"/>
    </source>
</evidence>
<evidence type="ECO:0000256" key="11">
    <source>
        <dbReference type="ARBA" id="ARBA00022840"/>
    </source>
</evidence>
<dbReference type="CDD" id="cd00082">
    <property type="entry name" value="HisKA"/>
    <property type="match status" value="1"/>
</dbReference>
<evidence type="ECO:0000256" key="2">
    <source>
        <dbReference type="ARBA" id="ARBA00004429"/>
    </source>
</evidence>
<comment type="caution">
    <text evidence="18">The sequence shown here is derived from an EMBL/GenBank/DDBJ whole genome shotgun (WGS) entry which is preliminary data.</text>
</comment>
<dbReference type="Pfam" id="PF02518">
    <property type="entry name" value="HATPase_c"/>
    <property type="match status" value="1"/>
</dbReference>
<keyword evidence="4" id="KW-1003">Cell membrane</keyword>
<evidence type="ECO:0000256" key="6">
    <source>
        <dbReference type="ARBA" id="ARBA00022553"/>
    </source>
</evidence>
<evidence type="ECO:0000259" key="16">
    <source>
        <dbReference type="PROSITE" id="PS50109"/>
    </source>
</evidence>
<dbReference type="CDD" id="cd00075">
    <property type="entry name" value="HATPase"/>
    <property type="match status" value="1"/>
</dbReference>
<comment type="subcellular location">
    <subcellularLocation>
        <location evidence="2">Cell inner membrane</location>
        <topology evidence="2">Multi-pass membrane protein</topology>
    </subcellularLocation>
</comment>
<evidence type="ECO:0000256" key="10">
    <source>
        <dbReference type="ARBA" id="ARBA00022777"/>
    </source>
</evidence>
<dbReference type="SMART" id="SM00388">
    <property type="entry name" value="HisKA"/>
    <property type="match status" value="1"/>
</dbReference>
<evidence type="ECO:0000256" key="3">
    <source>
        <dbReference type="ARBA" id="ARBA00012438"/>
    </source>
</evidence>
<evidence type="ECO:0000259" key="17">
    <source>
        <dbReference type="PROSITE" id="PS50885"/>
    </source>
</evidence>
<evidence type="ECO:0000256" key="15">
    <source>
        <dbReference type="SAM" id="Phobius"/>
    </source>
</evidence>
<feature type="domain" description="HAMP" evidence="17">
    <location>
        <begin position="196"/>
        <end position="248"/>
    </location>
</feature>
<keyword evidence="12 15" id="KW-1133">Transmembrane helix</keyword>
<keyword evidence="7" id="KW-0808">Transferase</keyword>
<reference evidence="18 19" key="1">
    <citation type="submission" date="2022-10" db="EMBL/GenBank/DDBJ databases">
        <title>Luteolibacter arcticus strain CCTCC AB 2014275, whole genome shotgun sequencing project.</title>
        <authorList>
            <person name="Zhao G."/>
            <person name="Shen L."/>
        </authorList>
    </citation>
    <scope>NUCLEOTIDE SEQUENCE [LARGE SCALE GENOMIC DNA]</scope>
    <source>
        <strain evidence="18 19">CCTCC AB 2014275</strain>
    </source>
</reference>
<keyword evidence="5" id="KW-0997">Cell inner membrane</keyword>
<dbReference type="PANTHER" id="PTHR44936:SF5">
    <property type="entry name" value="SENSOR HISTIDINE KINASE ENVZ"/>
    <property type="match status" value="1"/>
</dbReference>
<gene>
    <name evidence="18" type="ORF">OKA05_03760</name>
</gene>
<sequence length="454" mass="49976">MKRFWMRSLTGQWITLLLLSLVLSQVVFLVIYRDEQLRTVSLLRRDEFISRTASVARLLDAAESDLHEGIVTAASTSAVRFWLAGGPEPETLAWEKQARERLMEASRPPPPGSLELQNGLKWEPLPLDEWKGGSPANLLHLNKWNGFGLTTRIDDGVWLHAIYAKPGPVGGPPASYYISMGITAAALCLVTALIANRVGRPLRRLTEAAEKLGRGEATDPLPEEGADDIRRTATAFNRMQSRLKRYVEDRTGIMAAISHDLRTPITSLRLQAEFVADGETRDKLVATLDEMKAITEASLAFAREDASSGGTRTVDQHALLESLCEDLHALGWKVEFRGDEPLPWRCRPDSLRRAVRNIIENAVRYGGVARVSTRTGAGMLEVIVDDDGPGIPEADMDRVFMPFVRLEGSRNRSTGGTGLGLPIARTILRNHGGDLTLENRQGGGLRVVMHLPGA</sequence>
<accession>A0ABT3GF48</accession>
<dbReference type="SMART" id="SM00304">
    <property type="entry name" value="HAMP"/>
    <property type="match status" value="1"/>
</dbReference>
<keyword evidence="9" id="KW-0547">Nucleotide-binding</keyword>
<dbReference type="GO" id="GO:0005524">
    <property type="term" value="F:ATP binding"/>
    <property type="evidence" value="ECO:0007669"/>
    <property type="project" value="UniProtKB-KW"/>
</dbReference>
<feature type="transmembrane region" description="Helical" evidence="15">
    <location>
        <begin position="174"/>
        <end position="195"/>
    </location>
</feature>
<evidence type="ECO:0000256" key="14">
    <source>
        <dbReference type="ARBA" id="ARBA00023136"/>
    </source>
</evidence>
<keyword evidence="13" id="KW-0902">Two-component regulatory system</keyword>
<evidence type="ECO:0000313" key="19">
    <source>
        <dbReference type="Proteomes" id="UP001320876"/>
    </source>
</evidence>
<dbReference type="SUPFAM" id="SSF47384">
    <property type="entry name" value="Homodimeric domain of signal transducing histidine kinase"/>
    <property type="match status" value="1"/>
</dbReference>
<dbReference type="PRINTS" id="PR00344">
    <property type="entry name" value="BCTRLSENSOR"/>
</dbReference>
<dbReference type="Proteomes" id="UP001320876">
    <property type="component" value="Unassembled WGS sequence"/>
</dbReference>
<dbReference type="InterPro" id="IPR036890">
    <property type="entry name" value="HATPase_C_sf"/>
</dbReference>
<keyword evidence="11 18" id="KW-0067">ATP-binding</keyword>
<dbReference type="Gene3D" id="1.10.8.500">
    <property type="entry name" value="HAMP domain in histidine kinase"/>
    <property type="match status" value="1"/>
</dbReference>
<dbReference type="SUPFAM" id="SSF158472">
    <property type="entry name" value="HAMP domain-like"/>
    <property type="match status" value="1"/>
</dbReference>
<name>A0ABT3GF48_9BACT</name>
<dbReference type="InterPro" id="IPR050980">
    <property type="entry name" value="2C_sensor_his_kinase"/>
</dbReference>
<dbReference type="SMART" id="SM00387">
    <property type="entry name" value="HATPase_c"/>
    <property type="match status" value="1"/>
</dbReference>
<evidence type="ECO:0000256" key="1">
    <source>
        <dbReference type="ARBA" id="ARBA00000085"/>
    </source>
</evidence>
<dbReference type="PROSITE" id="PS50109">
    <property type="entry name" value="HIS_KIN"/>
    <property type="match status" value="1"/>
</dbReference>
<evidence type="ECO:0000313" key="18">
    <source>
        <dbReference type="EMBL" id="MCW1921654.1"/>
    </source>
</evidence>
<comment type="catalytic activity">
    <reaction evidence="1">
        <text>ATP + protein L-histidine = ADP + protein N-phospho-L-histidine.</text>
        <dbReference type="EC" id="2.7.13.3"/>
    </reaction>
</comment>
<keyword evidence="10" id="KW-0418">Kinase</keyword>
<keyword evidence="19" id="KW-1185">Reference proteome</keyword>
<feature type="domain" description="Histidine kinase" evidence="16">
    <location>
        <begin position="256"/>
        <end position="454"/>
    </location>
</feature>
<proteinExistence type="predicted"/>
<keyword evidence="8 15" id="KW-0812">Transmembrane</keyword>
<evidence type="ECO:0000256" key="7">
    <source>
        <dbReference type="ARBA" id="ARBA00022679"/>
    </source>
</evidence>
<evidence type="ECO:0000256" key="9">
    <source>
        <dbReference type="ARBA" id="ARBA00022741"/>
    </source>
</evidence>
<dbReference type="PROSITE" id="PS50885">
    <property type="entry name" value="HAMP"/>
    <property type="match status" value="1"/>
</dbReference>
<organism evidence="18 19">
    <name type="scientific">Luteolibacter arcticus</name>
    <dbReference type="NCBI Taxonomy" id="1581411"/>
    <lineage>
        <taxon>Bacteria</taxon>
        <taxon>Pseudomonadati</taxon>
        <taxon>Verrucomicrobiota</taxon>
        <taxon>Verrucomicrobiia</taxon>
        <taxon>Verrucomicrobiales</taxon>
        <taxon>Verrucomicrobiaceae</taxon>
        <taxon>Luteolibacter</taxon>
    </lineage>
</organism>
<dbReference type="InterPro" id="IPR036097">
    <property type="entry name" value="HisK_dim/P_sf"/>
</dbReference>
<dbReference type="Pfam" id="PF00672">
    <property type="entry name" value="HAMP"/>
    <property type="match status" value="1"/>
</dbReference>
<dbReference type="InterPro" id="IPR003594">
    <property type="entry name" value="HATPase_dom"/>
</dbReference>
<keyword evidence="6" id="KW-0597">Phosphoprotein</keyword>
<dbReference type="CDD" id="cd06225">
    <property type="entry name" value="HAMP"/>
    <property type="match status" value="1"/>
</dbReference>
<dbReference type="Pfam" id="PF00512">
    <property type="entry name" value="HisKA"/>
    <property type="match status" value="1"/>
</dbReference>
<protein>
    <recommendedName>
        <fullName evidence="3">histidine kinase</fullName>
        <ecNumber evidence="3">2.7.13.3</ecNumber>
    </recommendedName>
</protein>
<dbReference type="InterPro" id="IPR005467">
    <property type="entry name" value="His_kinase_dom"/>
</dbReference>
<dbReference type="InterPro" id="IPR003660">
    <property type="entry name" value="HAMP_dom"/>
</dbReference>
<keyword evidence="14 15" id="KW-0472">Membrane</keyword>
<evidence type="ECO:0000256" key="8">
    <source>
        <dbReference type="ARBA" id="ARBA00022692"/>
    </source>
</evidence>
<evidence type="ECO:0000256" key="4">
    <source>
        <dbReference type="ARBA" id="ARBA00022475"/>
    </source>
</evidence>
<dbReference type="RefSeq" id="WP_264485763.1">
    <property type="nucleotide sequence ID" value="NZ_JAPDDT010000001.1"/>
</dbReference>
<dbReference type="Gene3D" id="1.10.287.130">
    <property type="match status" value="1"/>
</dbReference>
<dbReference type="InterPro" id="IPR003661">
    <property type="entry name" value="HisK_dim/P_dom"/>
</dbReference>
<evidence type="ECO:0000256" key="12">
    <source>
        <dbReference type="ARBA" id="ARBA00022989"/>
    </source>
</evidence>
<dbReference type="Gene3D" id="3.30.565.10">
    <property type="entry name" value="Histidine kinase-like ATPase, C-terminal domain"/>
    <property type="match status" value="1"/>
</dbReference>
<dbReference type="EC" id="2.7.13.3" evidence="3"/>
<evidence type="ECO:0000256" key="13">
    <source>
        <dbReference type="ARBA" id="ARBA00023012"/>
    </source>
</evidence>